<feature type="domain" description="Glycosyl hydrolase family 92" evidence="1">
    <location>
        <begin position="2"/>
        <end position="53"/>
    </location>
</feature>
<dbReference type="EMBL" id="JABBGC010000001">
    <property type="protein sequence ID" value="NML36539.1"/>
    <property type="molecule type" value="Genomic_DNA"/>
</dbReference>
<evidence type="ECO:0000259" key="1">
    <source>
        <dbReference type="Pfam" id="PF07971"/>
    </source>
</evidence>
<keyword evidence="3" id="KW-1185">Reference proteome</keyword>
<comment type="caution">
    <text evidence="2">The sequence shown here is derived from an EMBL/GenBank/DDBJ whole genome shotgun (WGS) entry which is preliminary data.</text>
</comment>
<dbReference type="AlphaFoldDB" id="A0A848GGJ4"/>
<protein>
    <submittedName>
        <fullName evidence="2">Glycoside hydrolase family 92 protein</fullName>
    </submittedName>
</protein>
<name>A0A848GGJ4_9BACT</name>
<gene>
    <name evidence="2" type="ORF">HHL17_04955</name>
</gene>
<evidence type="ECO:0000313" key="2">
    <source>
        <dbReference type="EMBL" id="NML36539.1"/>
    </source>
</evidence>
<reference evidence="2 3" key="1">
    <citation type="submission" date="2020-04" db="EMBL/GenBank/DDBJ databases">
        <title>Chitinophaga sp. G-6-1-13 sp. nov., isolated from soil.</title>
        <authorList>
            <person name="Dahal R.H."/>
            <person name="Chaudhary D.K."/>
        </authorList>
    </citation>
    <scope>NUCLEOTIDE SEQUENCE [LARGE SCALE GENOMIC DNA]</scope>
    <source>
        <strain evidence="2 3">G-6-1-13</strain>
    </source>
</reference>
<keyword evidence="2" id="KW-0378">Hydrolase</keyword>
<evidence type="ECO:0000313" key="3">
    <source>
        <dbReference type="Proteomes" id="UP000583266"/>
    </source>
</evidence>
<proteinExistence type="predicted"/>
<organism evidence="2 3">
    <name type="scientific">Chitinophaga fulva</name>
    <dbReference type="NCBI Taxonomy" id="2728842"/>
    <lineage>
        <taxon>Bacteria</taxon>
        <taxon>Pseudomonadati</taxon>
        <taxon>Bacteroidota</taxon>
        <taxon>Chitinophagia</taxon>
        <taxon>Chitinophagales</taxon>
        <taxon>Chitinophagaceae</taxon>
        <taxon>Chitinophaga</taxon>
    </lineage>
</organism>
<dbReference type="Pfam" id="PF07971">
    <property type="entry name" value="Glyco_hydro_92"/>
    <property type="match status" value="1"/>
</dbReference>
<dbReference type="GO" id="GO:0016787">
    <property type="term" value="F:hydrolase activity"/>
    <property type="evidence" value="ECO:0007669"/>
    <property type="project" value="UniProtKB-KW"/>
</dbReference>
<accession>A0A848GGJ4</accession>
<dbReference type="Gene3D" id="3.30.2080.10">
    <property type="entry name" value="GH92 mannosidase domain"/>
    <property type="match status" value="1"/>
</dbReference>
<dbReference type="InterPro" id="IPR012939">
    <property type="entry name" value="Glyco_hydro_92"/>
</dbReference>
<sequence>MPRGKQFTIIACHCSTKNQYIQRAWLNGEVLHPPFSTHQQLMEGGTLLLEMGPLPEKRWGASIHALCCW</sequence>
<dbReference type="Proteomes" id="UP000583266">
    <property type="component" value="Unassembled WGS sequence"/>
</dbReference>